<dbReference type="OrthoDB" id="6021076at2759"/>
<feature type="transmembrane region" description="Helical" evidence="9">
    <location>
        <begin position="232"/>
        <end position="257"/>
    </location>
</feature>
<dbReference type="GO" id="GO:0030659">
    <property type="term" value="C:cytoplasmic vesicle membrane"/>
    <property type="evidence" value="ECO:0007669"/>
    <property type="project" value="UniProtKB-SubCell"/>
</dbReference>
<dbReference type="STRING" id="188477.A0A433TSC0"/>
<feature type="domain" description="Amino acid transporter transmembrane" evidence="10">
    <location>
        <begin position="283"/>
        <end position="614"/>
    </location>
</feature>
<keyword evidence="8" id="KW-0968">Cytoplasmic vesicle</keyword>
<feature type="transmembrane region" description="Helical" evidence="9">
    <location>
        <begin position="351"/>
        <end position="369"/>
    </location>
</feature>
<evidence type="ECO:0000313" key="11">
    <source>
        <dbReference type="EMBL" id="RUS84509.1"/>
    </source>
</evidence>
<evidence type="ECO:0000313" key="12">
    <source>
        <dbReference type="Proteomes" id="UP000271974"/>
    </source>
</evidence>
<evidence type="ECO:0000256" key="7">
    <source>
        <dbReference type="ARBA" id="ARBA00023136"/>
    </source>
</evidence>
<comment type="similarity">
    <text evidence="2">Belongs to the amino acid/polyamine transporter 2 family.</text>
</comment>
<proteinExistence type="inferred from homology"/>
<evidence type="ECO:0000256" key="1">
    <source>
        <dbReference type="ARBA" id="ARBA00004439"/>
    </source>
</evidence>
<organism evidence="11 12">
    <name type="scientific">Elysia chlorotica</name>
    <name type="common">Eastern emerald elysia</name>
    <name type="synonym">Sea slug</name>
    <dbReference type="NCBI Taxonomy" id="188477"/>
    <lineage>
        <taxon>Eukaryota</taxon>
        <taxon>Metazoa</taxon>
        <taxon>Spiralia</taxon>
        <taxon>Lophotrochozoa</taxon>
        <taxon>Mollusca</taxon>
        <taxon>Gastropoda</taxon>
        <taxon>Heterobranchia</taxon>
        <taxon>Euthyneura</taxon>
        <taxon>Panpulmonata</taxon>
        <taxon>Sacoglossa</taxon>
        <taxon>Placobranchoidea</taxon>
        <taxon>Plakobranchidae</taxon>
        <taxon>Elysia</taxon>
    </lineage>
</organism>
<dbReference type="GO" id="GO:0015179">
    <property type="term" value="F:L-amino acid transmembrane transporter activity"/>
    <property type="evidence" value="ECO:0007669"/>
    <property type="project" value="TreeGrafter"/>
</dbReference>
<evidence type="ECO:0000256" key="9">
    <source>
        <dbReference type="SAM" id="Phobius"/>
    </source>
</evidence>
<evidence type="ECO:0000256" key="4">
    <source>
        <dbReference type="ARBA" id="ARBA00022692"/>
    </source>
</evidence>
<comment type="subcellular location">
    <subcellularLocation>
        <location evidence="1">Cytoplasmic vesicle membrane</location>
        <topology evidence="1">Multi-pass membrane protein</topology>
    </subcellularLocation>
</comment>
<evidence type="ECO:0000256" key="3">
    <source>
        <dbReference type="ARBA" id="ARBA00022448"/>
    </source>
</evidence>
<feature type="transmembrane region" description="Helical" evidence="9">
    <location>
        <begin position="389"/>
        <end position="408"/>
    </location>
</feature>
<feature type="transmembrane region" description="Helical" evidence="9">
    <location>
        <begin position="592"/>
        <end position="615"/>
    </location>
</feature>
<dbReference type="InterPro" id="IPR013057">
    <property type="entry name" value="AA_transpt_TM"/>
</dbReference>
<feature type="transmembrane region" description="Helical" evidence="9">
    <location>
        <begin position="191"/>
        <end position="211"/>
    </location>
</feature>
<feature type="transmembrane region" description="Helical" evidence="9">
    <location>
        <begin position="533"/>
        <end position="553"/>
    </location>
</feature>
<dbReference type="Pfam" id="PF01490">
    <property type="entry name" value="Aa_trans"/>
    <property type="match status" value="1"/>
</dbReference>
<dbReference type="EMBL" id="RQTK01000203">
    <property type="protein sequence ID" value="RUS84509.1"/>
    <property type="molecule type" value="Genomic_DNA"/>
</dbReference>
<keyword evidence="7 9" id="KW-0472">Membrane</keyword>
<accession>A0A433TSC0</accession>
<evidence type="ECO:0000256" key="6">
    <source>
        <dbReference type="ARBA" id="ARBA00022989"/>
    </source>
</evidence>
<dbReference type="PANTHER" id="PTHR22950">
    <property type="entry name" value="AMINO ACID TRANSPORTER"/>
    <property type="match status" value="1"/>
</dbReference>
<dbReference type="Proteomes" id="UP000271974">
    <property type="component" value="Unassembled WGS sequence"/>
</dbReference>
<dbReference type="GO" id="GO:0006836">
    <property type="term" value="P:neurotransmitter transport"/>
    <property type="evidence" value="ECO:0007669"/>
    <property type="project" value="UniProtKB-KW"/>
</dbReference>
<feature type="transmembrane region" description="Helical" evidence="9">
    <location>
        <begin position="136"/>
        <end position="157"/>
    </location>
</feature>
<keyword evidence="5" id="KW-0532">Neurotransmitter transport</keyword>
<keyword evidence="6 9" id="KW-1133">Transmembrane helix</keyword>
<sequence length="638" mass="70844">MSWRDRLSLLTINAKLAWQLRSSKQDEEKIGFARYPSQDQSSECHPMKNGSTFTKSYADFAQHSNGGVKAEDTTKMCRENGGSMDYQQDDISLEEADVGGDPRDKITEWQAGWNVTNAIQGMFIVSFPYTVLQGGYWAVFAMVLVAYICCHTGNILVDCLYDLDPLGHKVRVRSSYVDIAAAVWGPRFGARIVHCAQLIELLMTCILYVLLCGDLIQGSIPSSVAGGVGSGLGGFSLTCWILVCTAPLLACAFLTSLRRVSTLSMWCTVAHMLINTIVLVYCFTKLIELLMTCILYVLLCGDLIQGSIPSSVAGGVGSGLGGFSLTCWILVCTAPLLACAFLTSLRRVSTLSMWCTVAHMLINTIVLVYCFTKAAEWRWRDVQIRIDIWTFPISLGIIVFSYTSQIFLPSLEGKLRDRTRFRCMMTWTHIAAAIFKALFSYIGFLTWGLDTMEVVTNNLPSTGLKLVVNFILVCKAMLSYPLPYYASVELLETAFFQGRPKTCFPTCFEKPDSDSSSSSSMFYSSSGNSRRHLTWWGLSLRLALVLFTAAMAICVPHFALLMGLIGSFTGTMLSFVWPCYFHLRLRWYAMSYVSRTLDIAIVVIGVVFGCTGIYYSGHALNRAFHGLPPRPTIKLPMH</sequence>
<keyword evidence="12" id="KW-1185">Reference proteome</keyword>
<name>A0A433TSC0_ELYCH</name>
<comment type="caution">
    <text evidence="11">The sequence shown here is derived from an EMBL/GenBank/DDBJ whole genome shotgun (WGS) entry which is preliminary data.</text>
</comment>
<dbReference type="PANTHER" id="PTHR22950:SF689">
    <property type="entry name" value="VESICULAR INHIBITORY AMINO ACID TRANSPORTER"/>
    <property type="match status" value="1"/>
</dbReference>
<feature type="transmembrane region" description="Helical" evidence="9">
    <location>
        <begin position="467"/>
        <end position="486"/>
    </location>
</feature>
<feature type="transmembrane region" description="Helical" evidence="9">
    <location>
        <begin position="559"/>
        <end position="580"/>
    </location>
</feature>
<keyword evidence="3" id="KW-0813">Transport</keyword>
<keyword evidence="4 9" id="KW-0812">Transmembrane</keyword>
<dbReference type="AlphaFoldDB" id="A0A433TSC0"/>
<feature type="transmembrane region" description="Helical" evidence="9">
    <location>
        <begin position="429"/>
        <end position="447"/>
    </location>
</feature>
<feature type="transmembrane region" description="Helical" evidence="9">
    <location>
        <begin position="289"/>
        <end position="308"/>
    </location>
</feature>
<feature type="transmembrane region" description="Helical" evidence="9">
    <location>
        <begin position="320"/>
        <end position="344"/>
    </location>
</feature>
<dbReference type="GO" id="GO:0005774">
    <property type="term" value="C:vacuolar membrane"/>
    <property type="evidence" value="ECO:0007669"/>
    <property type="project" value="TreeGrafter"/>
</dbReference>
<evidence type="ECO:0000256" key="8">
    <source>
        <dbReference type="ARBA" id="ARBA00023329"/>
    </source>
</evidence>
<evidence type="ECO:0000256" key="2">
    <source>
        <dbReference type="ARBA" id="ARBA00008066"/>
    </source>
</evidence>
<gene>
    <name evidence="11" type="ORF">EGW08_007748</name>
</gene>
<evidence type="ECO:0000256" key="5">
    <source>
        <dbReference type="ARBA" id="ARBA00022775"/>
    </source>
</evidence>
<reference evidence="11 12" key="1">
    <citation type="submission" date="2019-01" db="EMBL/GenBank/DDBJ databases">
        <title>A draft genome assembly of the solar-powered sea slug Elysia chlorotica.</title>
        <authorList>
            <person name="Cai H."/>
            <person name="Li Q."/>
            <person name="Fang X."/>
            <person name="Li J."/>
            <person name="Curtis N.E."/>
            <person name="Altenburger A."/>
            <person name="Shibata T."/>
            <person name="Feng M."/>
            <person name="Maeda T."/>
            <person name="Schwartz J.A."/>
            <person name="Shigenobu S."/>
            <person name="Lundholm N."/>
            <person name="Nishiyama T."/>
            <person name="Yang H."/>
            <person name="Hasebe M."/>
            <person name="Li S."/>
            <person name="Pierce S.K."/>
            <person name="Wang J."/>
        </authorList>
    </citation>
    <scope>NUCLEOTIDE SEQUENCE [LARGE SCALE GENOMIC DNA]</scope>
    <source>
        <strain evidence="11">EC2010</strain>
        <tissue evidence="11">Whole organism of an adult</tissue>
    </source>
</reference>
<evidence type="ECO:0000259" key="10">
    <source>
        <dbReference type="Pfam" id="PF01490"/>
    </source>
</evidence>
<protein>
    <recommendedName>
        <fullName evidence="10">Amino acid transporter transmembrane domain-containing protein</fullName>
    </recommendedName>
</protein>